<dbReference type="InterPro" id="IPR013560">
    <property type="entry name" value="DUF1722"/>
</dbReference>
<dbReference type="AlphaFoldDB" id="A0A2D3WCS7"/>
<gene>
    <name evidence="2" type="ORF">CFH83_09725</name>
</gene>
<dbReference type="InterPro" id="IPR007553">
    <property type="entry name" value="2-thiour_desulf"/>
</dbReference>
<evidence type="ECO:0000259" key="1">
    <source>
        <dbReference type="Pfam" id="PF08349"/>
    </source>
</evidence>
<evidence type="ECO:0000313" key="3">
    <source>
        <dbReference type="Proteomes" id="UP000228859"/>
    </source>
</evidence>
<dbReference type="EMBL" id="DLUI01000141">
    <property type="protein sequence ID" value="DAB37705.1"/>
    <property type="molecule type" value="Genomic_DNA"/>
</dbReference>
<feature type="domain" description="DUF1722" evidence="1">
    <location>
        <begin position="186"/>
        <end position="302"/>
    </location>
</feature>
<evidence type="ECO:0000313" key="2">
    <source>
        <dbReference type="EMBL" id="DAB37705.1"/>
    </source>
</evidence>
<comment type="caution">
    <text evidence="2">The sequence shown here is derived from an EMBL/GenBank/DDBJ whole genome shotgun (WGS) entry which is preliminary data.</text>
</comment>
<dbReference type="PIRSF" id="PIRSF037004">
    <property type="entry name" value="UCP037004"/>
    <property type="match status" value="1"/>
</dbReference>
<organism evidence="2 3">
    <name type="scientific">Sulfuricurvum kujiense</name>
    <dbReference type="NCBI Taxonomy" id="148813"/>
    <lineage>
        <taxon>Bacteria</taxon>
        <taxon>Pseudomonadati</taxon>
        <taxon>Campylobacterota</taxon>
        <taxon>Epsilonproteobacteria</taxon>
        <taxon>Campylobacterales</taxon>
        <taxon>Sulfurimonadaceae</taxon>
        <taxon>Sulfuricurvum</taxon>
    </lineage>
</organism>
<dbReference type="InterPro" id="IPR017087">
    <property type="entry name" value="UCP037004"/>
</dbReference>
<dbReference type="PANTHER" id="PTHR30087">
    <property type="entry name" value="INNER MEMBRANE PROTEIN"/>
    <property type="match status" value="1"/>
</dbReference>
<dbReference type="RefSeq" id="WP_294895473.1">
    <property type="nucleotide sequence ID" value="NZ_DLUI01000141.1"/>
</dbReference>
<proteinExistence type="predicted"/>
<dbReference type="PANTHER" id="PTHR30087:SF0">
    <property type="entry name" value="INNER MEMBRANE PROTEIN"/>
    <property type="match status" value="1"/>
</dbReference>
<protein>
    <recommendedName>
        <fullName evidence="1">DUF1722 domain-containing protein</fullName>
    </recommendedName>
</protein>
<reference evidence="2 3" key="1">
    <citation type="journal article" date="2017" name="Front. Microbiol.">
        <title>Comparative Genomic Analysis of the Class Epsilonproteobacteria and Proposed Reclassification to Epsilonbacteraeota (phyl. nov.).</title>
        <authorList>
            <person name="Waite D.W."/>
            <person name="Vanwonterghem I."/>
            <person name="Rinke C."/>
            <person name="Parks D.H."/>
            <person name="Zhang Y."/>
            <person name="Takai K."/>
            <person name="Sievert S.M."/>
            <person name="Simon J."/>
            <person name="Campbell B.J."/>
            <person name="Hanson T.E."/>
            <person name="Woyke T."/>
            <person name="Klotz M.G."/>
            <person name="Hugenholtz P."/>
        </authorList>
    </citation>
    <scope>NUCLEOTIDE SEQUENCE [LARGE SCALE GENOMIC DNA]</scope>
    <source>
        <strain evidence="2">UBA12443</strain>
    </source>
</reference>
<accession>A0A2D3WCS7</accession>
<dbReference type="Proteomes" id="UP000228859">
    <property type="component" value="Unassembled WGS sequence"/>
</dbReference>
<dbReference type="Pfam" id="PF04463">
    <property type="entry name" value="2-thiour_desulf"/>
    <property type="match status" value="1"/>
</dbReference>
<dbReference type="Pfam" id="PF08349">
    <property type="entry name" value="DUF1722"/>
    <property type="match status" value="1"/>
</dbReference>
<name>A0A2D3WCS7_9BACT</name>
<sequence>MKIAVSSCLLGEKIRFDGGHKHDRFVTDELGRFAEFVPFCPEHLAFGTPRPSIRLLRSKNQLFVQSNKDQVDLTEPLLETSRNELSKISNEPLCGIIFKSKSPSCGLNSAKTYLDNGFCEGKEDGVFAAMCRERYPLLPMEEEGRLQDAWLRENFVMQLFAYDAYEQFKASNPTIKELVQFHTAYKFMLQAKDETLYRELGNIVANRDKLSFEILLAMYELGFKTAISRKSSIKKTRNVLEHLAGFFKSELTKEEKKILHSHISDFADKIIPLIVPLSTISLYAQKYNTTYLLGQTFLNPYPKTLALRSHIDAGK</sequence>